<feature type="transmembrane region" description="Helical" evidence="2">
    <location>
        <begin position="40"/>
        <end position="60"/>
    </location>
</feature>
<organism evidence="3 4">
    <name type="scientific">Asanoa ferruginea</name>
    <dbReference type="NCBI Taxonomy" id="53367"/>
    <lineage>
        <taxon>Bacteria</taxon>
        <taxon>Bacillati</taxon>
        <taxon>Actinomycetota</taxon>
        <taxon>Actinomycetes</taxon>
        <taxon>Micromonosporales</taxon>
        <taxon>Micromonosporaceae</taxon>
        <taxon>Asanoa</taxon>
    </lineage>
</organism>
<evidence type="ECO:0000313" key="4">
    <source>
        <dbReference type="Proteomes" id="UP000256913"/>
    </source>
</evidence>
<reference evidence="3 4" key="1">
    <citation type="submission" date="2018-08" db="EMBL/GenBank/DDBJ databases">
        <title>Sequencing the genomes of 1000 actinobacteria strains.</title>
        <authorList>
            <person name="Klenk H.-P."/>
        </authorList>
    </citation>
    <scope>NUCLEOTIDE SEQUENCE [LARGE SCALE GENOMIC DNA]</scope>
    <source>
        <strain evidence="3 4">DSM 44099</strain>
    </source>
</reference>
<sequence>MVSGERTRPWKSGGRSRRTKRRVFVPDEGNDFVTRLWSRYGVRALAVGILAAGVGGGFYLSPDRKIQEQGIDARFAAESQQAENALLKEHHLDHESAMALRREVEAVAQQRAQEAAKAAAARAKQAEEASRKKREAEKEPVPFKPYDGPIPTSCNEYSGNRKIGCALMLAEGFKIDQFPCLDKLWTRESHWNASAHNDSSGAHGIPQAKPGNKMATVADDWETNPATQIKWGLGYIEGRYDDPCGAWAHSEDVGWY</sequence>
<gene>
    <name evidence="3" type="ORF">DFJ67_3056</name>
</gene>
<evidence type="ECO:0000313" key="3">
    <source>
        <dbReference type="EMBL" id="REF97061.1"/>
    </source>
</evidence>
<proteinExistence type="predicted"/>
<dbReference type="InterPro" id="IPR023346">
    <property type="entry name" value="Lysozyme-like_dom_sf"/>
</dbReference>
<dbReference type="Proteomes" id="UP000256913">
    <property type="component" value="Unassembled WGS sequence"/>
</dbReference>
<dbReference type="AlphaFoldDB" id="A0A3D9ZIJ4"/>
<accession>A0A3D9ZIJ4</accession>
<dbReference type="SUPFAM" id="SSF53955">
    <property type="entry name" value="Lysozyme-like"/>
    <property type="match status" value="1"/>
</dbReference>
<protein>
    <recommendedName>
        <fullName evidence="5">Transglycosylase-like protein with SLT domain</fullName>
    </recommendedName>
</protein>
<keyword evidence="2" id="KW-1133">Transmembrane helix</keyword>
<feature type="compositionally biased region" description="Basic and acidic residues" evidence="1">
    <location>
        <begin position="124"/>
        <end position="141"/>
    </location>
</feature>
<evidence type="ECO:0008006" key="5">
    <source>
        <dbReference type="Google" id="ProtNLM"/>
    </source>
</evidence>
<keyword evidence="4" id="KW-1185">Reference proteome</keyword>
<keyword evidence="2" id="KW-0472">Membrane</keyword>
<keyword evidence="2" id="KW-0812">Transmembrane</keyword>
<dbReference type="EMBL" id="QUMQ01000001">
    <property type="protein sequence ID" value="REF97061.1"/>
    <property type="molecule type" value="Genomic_DNA"/>
</dbReference>
<feature type="region of interest" description="Disordered" evidence="1">
    <location>
        <begin position="119"/>
        <end position="147"/>
    </location>
</feature>
<name>A0A3D9ZIJ4_9ACTN</name>
<evidence type="ECO:0000256" key="2">
    <source>
        <dbReference type="SAM" id="Phobius"/>
    </source>
</evidence>
<comment type="caution">
    <text evidence="3">The sequence shown here is derived from an EMBL/GenBank/DDBJ whole genome shotgun (WGS) entry which is preliminary data.</text>
</comment>
<evidence type="ECO:0000256" key="1">
    <source>
        <dbReference type="SAM" id="MobiDB-lite"/>
    </source>
</evidence>